<comment type="caution">
    <text evidence="7">The sequence shown here is derived from an EMBL/GenBank/DDBJ whole genome shotgun (WGS) entry which is preliminary data.</text>
</comment>
<protein>
    <recommendedName>
        <fullName evidence="6">Major facilitator superfamily (MFS) profile domain-containing protein</fullName>
    </recommendedName>
</protein>
<reference evidence="7 8" key="1">
    <citation type="journal article" date="2018" name="Nat. Ecol. Evol.">
        <title>Genomic signatures of mitonuclear coevolution across populations of Tigriopus californicus.</title>
        <authorList>
            <person name="Barreto F.S."/>
            <person name="Watson E.T."/>
            <person name="Lima T.G."/>
            <person name="Willett C.S."/>
            <person name="Edmands S."/>
            <person name="Li W."/>
            <person name="Burton R.S."/>
        </authorList>
    </citation>
    <scope>NUCLEOTIDE SEQUENCE [LARGE SCALE GENOMIC DNA]</scope>
    <source>
        <strain evidence="7 8">San Diego</strain>
    </source>
</reference>
<dbReference type="InterPro" id="IPR036259">
    <property type="entry name" value="MFS_trans_sf"/>
</dbReference>
<feature type="transmembrane region" description="Helical" evidence="5">
    <location>
        <begin position="128"/>
        <end position="147"/>
    </location>
</feature>
<dbReference type="PANTHER" id="PTHR11662:SF399">
    <property type="entry name" value="FI19708P1-RELATED"/>
    <property type="match status" value="1"/>
</dbReference>
<dbReference type="PROSITE" id="PS50850">
    <property type="entry name" value="MFS"/>
    <property type="match status" value="1"/>
</dbReference>
<evidence type="ECO:0000256" key="3">
    <source>
        <dbReference type="ARBA" id="ARBA00022989"/>
    </source>
</evidence>
<evidence type="ECO:0000313" key="8">
    <source>
        <dbReference type="Proteomes" id="UP000318571"/>
    </source>
</evidence>
<dbReference type="Proteomes" id="UP000318571">
    <property type="component" value="Chromosome 11"/>
</dbReference>
<dbReference type="EMBL" id="VCGU01000003">
    <property type="protein sequence ID" value="TRY78724.1"/>
    <property type="molecule type" value="Genomic_DNA"/>
</dbReference>
<proteinExistence type="predicted"/>
<dbReference type="GO" id="GO:0022857">
    <property type="term" value="F:transmembrane transporter activity"/>
    <property type="evidence" value="ECO:0007669"/>
    <property type="project" value="InterPro"/>
</dbReference>
<dbReference type="InterPro" id="IPR050382">
    <property type="entry name" value="MFS_Na/Anion_cotransporter"/>
</dbReference>
<dbReference type="InterPro" id="IPR011701">
    <property type="entry name" value="MFS"/>
</dbReference>
<gene>
    <name evidence="7" type="ORF">TCAL_12736</name>
</gene>
<dbReference type="STRING" id="6832.A0A553PM13"/>
<feature type="transmembrane region" description="Helical" evidence="5">
    <location>
        <begin position="153"/>
        <end position="172"/>
    </location>
</feature>
<sequence>MGNNSWGNVSCLSILTLMVFWGQIQNYMMRSNLNFLIVTMVNESSVMSQQTLSNTTDISERCHIDLDNVGSLNKTSPIGIVEDLATTSGSFHWDAWQRAFILGANSYGYLCTQIIGGRLTEIYGVKRIYGFGLLGSGILTALSPWAAYQHPNFLVALRIGIGLLTGVTFPSLHAMTARWVPVERRSRFISRSYFGSTFGLIITFPMCAYIVSWWNWEGAFYAISFITGIWFVFWWILVFDSPQDHPRISSDELEYLNTLIGREIDHKD</sequence>
<keyword evidence="4 5" id="KW-0472">Membrane</keyword>
<evidence type="ECO:0000256" key="2">
    <source>
        <dbReference type="ARBA" id="ARBA00022692"/>
    </source>
</evidence>
<organism evidence="7 8">
    <name type="scientific">Tigriopus californicus</name>
    <name type="common">Marine copepod</name>
    <dbReference type="NCBI Taxonomy" id="6832"/>
    <lineage>
        <taxon>Eukaryota</taxon>
        <taxon>Metazoa</taxon>
        <taxon>Ecdysozoa</taxon>
        <taxon>Arthropoda</taxon>
        <taxon>Crustacea</taxon>
        <taxon>Multicrustacea</taxon>
        <taxon>Hexanauplia</taxon>
        <taxon>Copepoda</taxon>
        <taxon>Harpacticoida</taxon>
        <taxon>Harpacticidae</taxon>
        <taxon>Tigriopus</taxon>
    </lineage>
</organism>
<dbReference type="SUPFAM" id="SSF103473">
    <property type="entry name" value="MFS general substrate transporter"/>
    <property type="match status" value="1"/>
</dbReference>
<dbReference type="PANTHER" id="PTHR11662">
    <property type="entry name" value="SOLUTE CARRIER FAMILY 17"/>
    <property type="match status" value="1"/>
</dbReference>
<evidence type="ECO:0000256" key="5">
    <source>
        <dbReference type="SAM" id="Phobius"/>
    </source>
</evidence>
<dbReference type="Pfam" id="PF07690">
    <property type="entry name" value="MFS_1"/>
    <property type="match status" value="1"/>
</dbReference>
<dbReference type="Gene3D" id="1.20.1250.20">
    <property type="entry name" value="MFS general substrate transporter like domains"/>
    <property type="match status" value="1"/>
</dbReference>
<keyword evidence="3 5" id="KW-1133">Transmembrane helix</keyword>
<feature type="transmembrane region" description="Helical" evidence="5">
    <location>
        <begin position="193"/>
        <end position="214"/>
    </location>
</feature>
<evidence type="ECO:0000313" key="7">
    <source>
        <dbReference type="EMBL" id="TRY78724.1"/>
    </source>
</evidence>
<keyword evidence="2 5" id="KW-0812">Transmembrane</keyword>
<dbReference type="GO" id="GO:0016020">
    <property type="term" value="C:membrane"/>
    <property type="evidence" value="ECO:0007669"/>
    <property type="project" value="UniProtKB-SubCell"/>
</dbReference>
<feature type="transmembrane region" description="Helical" evidence="5">
    <location>
        <begin position="220"/>
        <end position="239"/>
    </location>
</feature>
<feature type="domain" description="Major facilitator superfamily (MFS) profile" evidence="6">
    <location>
        <begin position="37"/>
        <end position="268"/>
    </location>
</feature>
<evidence type="ECO:0000259" key="6">
    <source>
        <dbReference type="PROSITE" id="PS50850"/>
    </source>
</evidence>
<evidence type="ECO:0000256" key="1">
    <source>
        <dbReference type="ARBA" id="ARBA00004141"/>
    </source>
</evidence>
<keyword evidence="8" id="KW-1185">Reference proteome</keyword>
<feature type="transmembrane region" description="Helical" evidence="5">
    <location>
        <begin position="6"/>
        <end position="24"/>
    </location>
</feature>
<comment type="subcellular location">
    <subcellularLocation>
        <location evidence="1">Membrane</location>
        <topology evidence="1">Multi-pass membrane protein</topology>
    </subcellularLocation>
</comment>
<accession>A0A553PM13</accession>
<name>A0A553PM13_TIGCA</name>
<dbReference type="OMA" id="SEFGWPY"/>
<dbReference type="GO" id="GO:0006820">
    <property type="term" value="P:monoatomic anion transport"/>
    <property type="evidence" value="ECO:0007669"/>
    <property type="project" value="TreeGrafter"/>
</dbReference>
<dbReference type="InterPro" id="IPR020846">
    <property type="entry name" value="MFS_dom"/>
</dbReference>
<evidence type="ECO:0000256" key="4">
    <source>
        <dbReference type="ARBA" id="ARBA00023136"/>
    </source>
</evidence>
<dbReference type="AlphaFoldDB" id="A0A553PM13"/>